<name>A0AB74EQX1_NEIGO</name>
<evidence type="ECO:0000313" key="3">
    <source>
        <dbReference type="Proteomes" id="UP000182484"/>
    </source>
</evidence>
<evidence type="ECO:0000313" key="2">
    <source>
        <dbReference type="EMBL" id="SCW14177.1"/>
    </source>
</evidence>
<protein>
    <recommendedName>
        <fullName evidence="4">Nucleotide exchange factor GrpE</fullName>
    </recommendedName>
</protein>
<dbReference type="Proteomes" id="UP000182484">
    <property type="component" value="Unassembled WGS sequence"/>
</dbReference>
<comment type="caution">
    <text evidence="2">The sequence shown here is derived from an EMBL/GenBank/DDBJ whole genome shotgun (WGS) entry which is preliminary data.</text>
</comment>
<gene>
    <name evidence="2" type="ORF">ESCNG_360006</name>
</gene>
<feature type="region of interest" description="Disordered" evidence="1">
    <location>
        <begin position="1"/>
        <end position="24"/>
    </location>
</feature>
<proteinExistence type="predicted"/>
<accession>A0AB74EQX1</accession>
<organism evidence="2 3">
    <name type="scientific">Neisseria gonorrhoeae</name>
    <dbReference type="NCBI Taxonomy" id="485"/>
    <lineage>
        <taxon>Bacteria</taxon>
        <taxon>Pseudomonadati</taxon>
        <taxon>Pseudomonadota</taxon>
        <taxon>Betaproteobacteria</taxon>
        <taxon>Neisseriales</taxon>
        <taxon>Neisseriaceae</taxon>
        <taxon>Neisseria</taxon>
    </lineage>
</organism>
<reference evidence="2 3" key="1">
    <citation type="submission" date="2016-09" db="EMBL/GenBank/DDBJ databases">
        <authorList>
            <person name="Kumanski S."/>
            <person name="Beatrice B."/>
        </authorList>
    </citation>
    <scope>NUCLEOTIDE SEQUENCE [LARGE SCALE GENOMIC DNA]</scope>
    <source>
        <strain evidence="2">Mankind</strain>
    </source>
</reference>
<evidence type="ECO:0000256" key="1">
    <source>
        <dbReference type="SAM" id="MobiDB-lite"/>
    </source>
</evidence>
<evidence type="ECO:0008006" key="4">
    <source>
        <dbReference type="Google" id="ProtNLM"/>
    </source>
</evidence>
<sequence length="24" mass="2924">MDKYNQELAELGENEKKKEELEKK</sequence>
<feature type="compositionally biased region" description="Basic and acidic residues" evidence="1">
    <location>
        <begin position="13"/>
        <end position="24"/>
    </location>
</feature>
<dbReference type="EMBL" id="FMTB01000030">
    <property type="protein sequence ID" value="SCW14177.1"/>
    <property type="molecule type" value="Genomic_DNA"/>
</dbReference>
<dbReference type="AlphaFoldDB" id="A0AB74EQX1"/>